<dbReference type="PANTHER" id="PTHR46928">
    <property type="entry name" value="MESENCHYME-SPECIFIC CELL SURFACE GLYCOPROTEIN"/>
    <property type="match status" value="1"/>
</dbReference>
<dbReference type="Proteomes" id="UP000269412">
    <property type="component" value="Unassembled WGS sequence"/>
</dbReference>
<dbReference type="InterPro" id="IPR015943">
    <property type="entry name" value="WD40/YVTN_repeat-like_dom_sf"/>
</dbReference>
<dbReference type="PANTHER" id="PTHR46928:SF1">
    <property type="entry name" value="MESENCHYME-SPECIFIC CELL SURFACE GLYCOPROTEIN"/>
    <property type="match status" value="1"/>
</dbReference>
<evidence type="ECO:0000313" key="4">
    <source>
        <dbReference type="EMBL" id="RKR15347.1"/>
    </source>
</evidence>
<feature type="chain" id="PRO_5019807016" description="Choice-of-anchor I domain-containing protein" evidence="2">
    <location>
        <begin position="31"/>
        <end position="518"/>
    </location>
</feature>
<proteinExistence type="predicted"/>
<name>A0A495EH98_9FLAO</name>
<dbReference type="InterPro" id="IPR052956">
    <property type="entry name" value="Mesenchyme-surface_protein"/>
</dbReference>
<dbReference type="InterPro" id="IPR055188">
    <property type="entry name" value="Choice_anch_I"/>
</dbReference>
<dbReference type="InterPro" id="IPR011048">
    <property type="entry name" value="Haem_d1_sf"/>
</dbReference>
<dbReference type="NCBIfam" id="NF038117">
    <property type="entry name" value="choice_anch_I"/>
    <property type="match status" value="1"/>
</dbReference>
<feature type="signal peptide" evidence="2">
    <location>
        <begin position="1"/>
        <end position="30"/>
    </location>
</feature>
<keyword evidence="5" id="KW-1185">Reference proteome</keyword>
<dbReference type="AlphaFoldDB" id="A0A495EH98"/>
<feature type="domain" description="Choice-of-anchor I" evidence="3">
    <location>
        <begin position="63"/>
        <end position="517"/>
    </location>
</feature>
<evidence type="ECO:0000313" key="5">
    <source>
        <dbReference type="Proteomes" id="UP000269412"/>
    </source>
</evidence>
<dbReference type="EMBL" id="RBIQ01000007">
    <property type="protein sequence ID" value="RKR15347.1"/>
    <property type="molecule type" value="Genomic_DNA"/>
</dbReference>
<dbReference type="Gene3D" id="2.130.10.10">
    <property type="entry name" value="YVTN repeat-like/Quinoprotein amine dehydrogenase"/>
    <property type="match status" value="1"/>
</dbReference>
<reference evidence="4 5" key="1">
    <citation type="submission" date="2018-10" db="EMBL/GenBank/DDBJ databases">
        <title>Genomic Encyclopedia of Archaeal and Bacterial Type Strains, Phase II (KMG-II): from individual species to whole genera.</title>
        <authorList>
            <person name="Goeker M."/>
        </authorList>
    </citation>
    <scope>NUCLEOTIDE SEQUENCE [LARGE SCALE GENOMIC DNA]</scope>
    <source>
        <strain evidence="4 5">DSM 25230</strain>
    </source>
</reference>
<gene>
    <name evidence="4" type="ORF">CLV91_1432</name>
</gene>
<keyword evidence="2" id="KW-0732">Signal</keyword>
<dbReference type="Pfam" id="PF22494">
    <property type="entry name" value="choice_anch_I"/>
    <property type="match status" value="1"/>
</dbReference>
<evidence type="ECO:0000259" key="3">
    <source>
        <dbReference type="Pfam" id="PF22494"/>
    </source>
</evidence>
<comment type="caution">
    <text evidence="4">The sequence shown here is derived from an EMBL/GenBank/DDBJ whole genome shotgun (WGS) entry which is preliminary data.</text>
</comment>
<protein>
    <recommendedName>
        <fullName evidence="3">Choice-of-anchor I domain-containing protein</fullName>
    </recommendedName>
</protein>
<organism evidence="4 5">
    <name type="scientific">Maribacter vaceletii</name>
    <dbReference type="NCBI Taxonomy" id="1206816"/>
    <lineage>
        <taxon>Bacteria</taxon>
        <taxon>Pseudomonadati</taxon>
        <taxon>Bacteroidota</taxon>
        <taxon>Flavobacteriia</taxon>
        <taxon>Flavobacteriales</taxon>
        <taxon>Flavobacteriaceae</taxon>
        <taxon>Maribacter</taxon>
    </lineage>
</organism>
<evidence type="ECO:0000256" key="2">
    <source>
        <dbReference type="SAM" id="SignalP"/>
    </source>
</evidence>
<dbReference type="SUPFAM" id="SSF51004">
    <property type="entry name" value="C-terminal (heme d1) domain of cytochrome cd1-nitrite reductase"/>
    <property type="match status" value="1"/>
</dbReference>
<accession>A0A495EH98</accession>
<sequence length="518" mass="56299">MLTYNNQRNTKMKKSLILAASMALIFSSCINDDNTDFDGDKDIDVSALTFTKLSTSVNGSGDEGFAEISAFDAKTGKLFVVNPNEQEISVWDISNPSATIKLTSIALPGTPNSVAAQDGLLAVAVESDPKQLDGQIVTFNTETQVQVNTYNAGALPDMVTFSPDGKYIISANEGEPNDDYTVDPEGSISVVNIKENEINTLFFGAYNGQTIGNDFRVFGPGASLSEDVEPEYVAVSEDSKYAYVTLQENNGIAVVDLGSMTITNVYGLGTKDFSLPENTMDASNKDDIVGNFKNWPVLSYYMPDAMTFSKIGGSEYLITANEGDARDYDGYSEEERVKDLTLDETAYPNAEELQLDENLGRLKITTANGDTDGDGDFDQIYGYGARSFTIWDTAGSKIYDSGDHIGKKTFELNPELFNNDEGEVDDRSDDKGAEPESVTTLKIGNSTLLFVGLERTGGVMVYDITTPTAPVFVNWLYNAEDIAPEGLIVIPSKDSPTKENLLVVTNEVSNTITIYEIK</sequence>
<feature type="compositionally biased region" description="Acidic residues" evidence="1">
    <location>
        <begin position="418"/>
        <end position="427"/>
    </location>
</feature>
<evidence type="ECO:0000256" key="1">
    <source>
        <dbReference type="SAM" id="MobiDB-lite"/>
    </source>
</evidence>
<feature type="region of interest" description="Disordered" evidence="1">
    <location>
        <begin position="416"/>
        <end position="436"/>
    </location>
</feature>